<keyword evidence="1" id="KW-0614">Plasmid</keyword>
<dbReference type="EMBL" id="AXUT01000778">
    <property type="protein sequence ID" value="ESU76166.1"/>
    <property type="molecule type" value="Genomic_DNA"/>
</dbReference>
<gene>
    <name evidence="1" type="ORF">WRSd3_p00318</name>
</gene>
<evidence type="ECO:0000313" key="1">
    <source>
        <dbReference type="EMBL" id="ESU76166.1"/>
    </source>
</evidence>
<reference evidence="1 2" key="1">
    <citation type="submission" date="2013-10" db="EMBL/GenBank/DDBJ databases">
        <title>Draft genomes and the virulence plasmids of Sd1617 vaccine constructs: WRSd3 and WRSd5.</title>
        <authorList>
            <person name="Aksomboon Vongsawan A."/>
            <person name="Venkatesan M.M."/>
            <person name="Vaisvil B."/>
            <person name="Emel G."/>
            <person name="Kepatral V."/>
            <person name="Sethabutr O."/>
            <person name="Serichantalergs O."/>
            <person name="Mason C."/>
        </authorList>
    </citation>
    <scope>NUCLEOTIDE SEQUENCE [LARGE SCALE GENOMIC DNA]</scope>
    <source>
        <strain evidence="1 2">WRSd3</strain>
        <plasmid evidence="1">unnamed</plasmid>
    </source>
</reference>
<protein>
    <submittedName>
        <fullName evidence="1">Uncharacterized protein</fullName>
    </submittedName>
</protein>
<name>A0A090N9Y4_SHIDY</name>
<dbReference type="Proteomes" id="UP000017944">
    <property type="component" value="Unassembled WGS sequence"/>
</dbReference>
<comment type="caution">
    <text evidence="1">The sequence shown here is derived from an EMBL/GenBank/DDBJ whole genome shotgun (WGS) entry which is preliminary data.</text>
</comment>
<accession>A0A090N9Y4</accession>
<evidence type="ECO:0000313" key="2">
    <source>
        <dbReference type="Proteomes" id="UP000017944"/>
    </source>
</evidence>
<geneLocation type="plasmid" evidence="1">
    <name>unnamed</name>
</geneLocation>
<proteinExistence type="predicted"/>
<dbReference type="AlphaFoldDB" id="A0A090N9Y4"/>
<organism evidence="1 2">
    <name type="scientific">Shigella dysenteriae WRSd3</name>
    <dbReference type="NCBI Taxonomy" id="1401327"/>
    <lineage>
        <taxon>Bacteria</taxon>
        <taxon>Pseudomonadati</taxon>
        <taxon>Pseudomonadota</taxon>
        <taxon>Gammaproteobacteria</taxon>
        <taxon>Enterobacterales</taxon>
        <taxon>Enterobacteriaceae</taxon>
        <taxon>Shigella</taxon>
    </lineage>
</organism>
<sequence length="30" mass="3505">MMYSLNKILMMILVGAFALNNEKIQIRVYS</sequence>